<evidence type="ECO:0000313" key="5">
    <source>
        <dbReference type="Proteomes" id="UP000199542"/>
    </source>
</evidence>
<dbReference type="InterPro" id="IPR015421">
    <property type="entry name" value="PyrdxlP-dep_Trfase_major"/>
</dbReference>
<comment type="cofactor">
    <cofactor evidence="1">
        <name>pyridoxal 5'-phosphate</name>
        <dbReference type="ChEBI" id="CHEBI:597326"/>
    </cofactor>
</comment>
<sequence>MKNKSKTNNEDVIAAYMAMYEISFNEAIIMSSRETPKERLETYLEWHAVYEHTSPILERFPMISNISIEGLACHRPCIRHRKGPLRRQRKPSNQALDTHWDWLHDRGKFGLDPYQKSTGGKILPYVSGRWRDGTPFSGVNFASQDYLSLSSHPRLVKAANDAATQFGVHSAGSAILMGNSDLSLELEKKLEGHLGFKECTLFPTGWTAGYGIVKMLAQPGDHIVMDILAHACLQEGAEASGAKIHRFPHLSNEGVERRLKRIRTSEPSSGILVVTGTLFSMDSDSPDIKEL</sequence>
<proteinExistence type="predicted"/>
<accession>A0A1G4TZR7</accession>
<feature type="domain" description="Aminotransferase class I/classII large" evidence="3">
    <location>
        <begin position="139"/>
        <end position="291"/>
    </location>
</feature>
<dbReference type="InterPro" id="IPR050087">
    <property type="entry name" value="AON_synthase_class-II"/>
</dbReference>
<keyword evidence="4" id="KW-0032">Aminotransferase</keyword>
<dbReference type="Gene3D" id="3.90.1150.10">
    <property type="entry name" value="Aspartate Aminotransferase, domain 1"/>
    <property type="match status" value="1"/>
</dbReference>
<protein>
    <submittedName>
        <fullName evidence="4">Aminotransferase class I and II</fullName>
    </submittedName>
</protein>
<dbReference type="GO" id="GO:0030170">
    <property type="term" value="F:pyridoxal phosphate binding"/>
    <property type="evidence" value="ECO:0007669"/>
    <property type="project" value="InterPro"/>
</dbReference>
<dbReference type="GO" id="GO:0008483">
    <property type="term" value="F:transaminase activity"/>
    <property type="evidence" value="ECO:0007669"/>
    <property type="project" value="UniProtKB-KW"/>
</dbReference>
<dbReference type="Proteomes" id="UP000199542">
    <property type="component" value="Unassembled WGS sequence"/>
</dbReference>
<evidence type="ECO:0000256" key="2">
    <source>
        <dbReference type="ARBA" id="ARBA00022679"/>
    </source>
</evidence>
<dbReference type="AlphaFoldDB" id="A0A1G4TZR7"/>
<dbReference type="Gene3D" id="3.40.640.10">
    <property type="entry name" value="Type I PLP-dependent aspartate aminotransferase-like (Major domain)"/>
    <property type="match status" value="1"/>
</dbReference>
<dbReference type="InterPro" id="IPR015424">
    <property type="entry name" value="PyrdxlP-dep_Trfase"/>
</dbReference>
<evidence type="ECO:0000259" key="3">
    <source>
        <dbReference type="Pfam" id="PF00155"/>
    </source>
</evidence>
<dbReference type="EMBL" id="FMTM01000015">
    <property type="protein sequence ID" value="SCW86912.1"/>
    <property type="molecule type" value="Genomic_DNA"/>
</dbReference>
<organism evidence="4 5">
    <name type="scientific">Rhizobium mongolense subsp. loessense</name>
    <dbReference type="NCBI Taxonomy" id="158890"/>
    <lineage>
        <taxon>Bacteria</taxon>
        <taxon>Pseudomonadati</taxon>
        <taxon>Pseudomonadota</taxon>
        <taxon>Alphaproteobacteria</taxon>
        <taxon>Hyphomicrobiales</taxon>
        <taxon>Rhizobiaceae</taxon>
        <taxon>Rhizobium/Agrobacterium group</taxon>
        <taxon>Rhizobium</taxon>
    </lineage>
</organism>
<keyword evidence="2 4" id="KW-0808">Transferase</keyword>
<dbReference type="Pfam" id="PF00155">
    <property type="entry name" value="Aminotran_1_2"/>
    <property type="match status" value="1"/>
</dbReference>
<reference evidence="4 5" key="1">
    <citation type="submission" date="2016-10" db="EMBL/GenBank/DDBJ databases">
        <authorList>
            <person name="de Groot N.N."/>
        </authorList>
    </citation>
    <scope>NUCLEOTIDE SEQUENCE [LARGE SCALE GENOMIC DNA]</scope>
    <source>
        <strain evidence="4 5">CGMCC 1.3401</strain>
    </source>
</reference>
<dbReference type="SUPFAM" id="SSF53383">
    <property type="entry name" value="PLP-dependent transferases"/>
    <property type="match status" value="1"/>
</dbReference>
<evidence type="ECO:0000256" key="1">
    <source>
        <dbReference type="ARBA" id="ARBA00001933"/>
    </source>
</evidence>
<dbReference type="InterPro" id="IPR015422">
    <property type="entry name" value="PyrdxlP-dep_Trfase_small"/>
</dbReference>
<name>A0A1G4TZR7_9HYPH</name>
<evidence type="ECO:0000313" key="4">
    <source>
        <dbReference type="EMBL" id="SCW86912.1"/>
    </source>
</evidence>
<dbReference type="PANTHER" id="PTHR13693:SF103">
    <property type="entry name" value="AMINOTRANSFERASE CLASS I_CLASSII DOMAIN-CONTAINING PROTEIN"/>
    <property type="match status" value="1"/>
</dbReference>
<gene>
    <name evidence="4" type="ORF">SAMN02927900_05890</name>
</gene>
<dbReference type="PANTHER" id="PTHR13693">
    <property type="entry name" value="CLASS II AMINOTRANSFERASE/8-AMINO-7-OXONONANOATE SYNTHASE"/>
    <property type="match status" value="1"/>
</dbReference>
<dbReference type="InterPro" id="IPR004839">
    <property type="entry name" value="Aminotransferase_I/II_large"/>
</dbReference>